<evidence type="ECO:0000259" key="20">
    <source>
        <dbReference type="Pfam" id="PF11838"/>
    </source>
</evidence>
<evidence type="ECO:0008006" key="24">
    <source>
        <dbReference type="Google" id="ProtNLM"/>
    </source>
</evidence>
<evidence type="ECO:0000256" key="15">
    <source>
        <dbReference type="PIRSR" id="PIRSR634016-1"/>
    </source>
</evidence>
<evidence type="ECO:0000256" key="16">
    <source>
        <dbReference type="PIRSR" id="PIRSR634016-3"/>
    </source>
</evidence>
<evidence type="ECO:0000256" key="10">
    <source>
        <dbReference type="ARBA" id="ARBA00022833"/>
    </source>
</evidence>
<dbReference type="CDD" id="cd09601">
    <property type="entry name" value="M1_APN-Q_like"/>
    <property type="match status" value="1"/>
</dbReference>
<dbReference type="GO" id="GO:0046872">
    <property type="term" value="F:metal ion binding"/>
    <property type="evidence" value="ECO:0007669"/>
    <property type="project" value="UniProtKB-KW"/>
</dbReference>
<feature type="site" description="Transition state stabilizer" evidence="17">
    <location>
        <position position="464"/>
    </location>
</feature>
<dbReference type="SUPFAM" id="SSF55486">
    <property type="entry name" value="Metalloproteases ('zincins'), catalytic domain"/>
    <property type="match status" value="1"/>
</dbReference>
<keyword evidence="3" id="KW-0031">Aminopeptidase</keyword>
<accession>A0ABD0T6F1</accession>
<dbReference type="InterPro" id="IPR045357">
    <property type="entry name" value="Aminopeptidase_N-like_N"/>
</dbReference>
<evidence type="ECO:0000256" key="5">
    <source>
        <dbReference type="ARBA" id="ARBA00022622"/>
    </source>
</evidence>
<evidence type="ECO:0000259" key="19">
    <source>
        <dbReference type="Pfam" id="PF01433"/>
    </source>
</evidence>
<dbReference type="PANTHER" id="PTHR11533:SF301">
    <property type="entry name" value="AMINOPEPTIDASE"/>
    <property type="match status" value="1"/>
</dbReference>
<dbReference type="Gene3D" id="1.25.50.20">
    <property type="match status" value="1"/>
</dbReference>
<evidence type="ECO:0000256" key="12">
    <source>
        <dbReference type="ARBA" id="ARBA00023136"/>
    </source>
</evidence>
<evidence type="ECO:0000256" key="13">
    <source>
        <dbReference type="ARBA" id="ARBA00023180"/>
    </source>
</evidence>
<dbReference type="InterPro" id="IPR027268">
    <property type="entry name" value="Peptidase_M4/M1_CTD_sf"/>
</dbReference>
<dbReference type="InterPro" id="IPR050344">
    <property type="entry name" value="Peptidase_M1_aminopeptidases"/>
</dbReference>
<dbReference type="EMBL" id="JBEDNZ010000010">
    <property type="protein sequence ID" value="KAL0833021.1"/>
    <property type="molecule type" value="Genomic_DNA"/>
</dbReference>
<feature type="binding site" evidence="16">
    <location>
        <position position="381"/>
    </location>
    <ligand>
        <name>Zn(2+)</name>
        <dbReference type="ChEBI" id="CHEBI:29105"/>
        <note>catalytic</note>
    </ligand>
</feature>
<proteinExistence type="inferred from homology"/>
<keyword evidence="7 16" id="KW-0479">Metal-binding</keyword>
<dbReference type="PRINTS" id="PR00756">
    <property type="entry name" value="ALADIPTASE"/>
</dbReference>
<feature type="active site" description="Proton acceptor" evidence="15">
    <location>
        <position position="378"/>
    </location>
</feature>
<evidence type="ECO:0000256" key="4">
    <source>
        <dbReference type="ARBA" id="ARBA00022475"/>
    </source>
</evidence>
<keyword evidence="13" id="KW-0325">Glycoprotein</keyword>
<feature type="domain" description="Aminopeptidase N-like N-terminal" evidence="21">
    <location>
        <begin position="70"/>
        <end position="263"/>
    </location>
</feature>
<feature type="chain" id="PRO_5044880192" description="Aminopeptidase" evidence="18">
    <location>
        <begin position="19"/>
        <end position="1014"/>
    </location>
</feature>
<evidence type="ECO:0000256" key="9">
    <source>
        <dbReference type="ARBA" id="ARBA00022801"/>
    </source>
</evidence>
<dbReference type="FunFam" id="1.10.390.10:FF:000013">
    <property type="entry name" value="Aminopeptidase N"/>
    <property type="match status" value="1"/>
</dbReference>
<feature type="domain" description="ERAP1-like C-terminal" evidence="20">
    <location>
        <begin position="613"/>
        <end position="935"/>
    </location>
</feature>
<feature type="binding site" evidence="16">
    <location>
        <position position="400"/>
    </location>
    <ligand>
        <name>Zn(2+)</name>
        <dbReference type="ChEBI" id="CHEBI:29105"/>
        <note>catalytic</note>
    </ligand>
</feature>
<reference evidence="22 23" key="1">
    <citation type="submission" date="2024-06" db="EMBL/GenBank/DDBJ databases">
        <title>A chromosome-level genome assembly of beet webworm, Loxostege sticticalis.</title>
        <authorList>
            <person name="Zhang Y."/>
        </authorList>
    </citation>
    <scope>NUCLEOTIDE SEQUENCE [LARGE SCALE GENOMIC DNA]</scope>
    <source>
        <strain evidence="22">AQ028</strain>
        <tissue evidence="22">Male pupae</tissue>
    </source>
</reference>
<evidence type="ECO:0000256" key="3">
    <source>
        <dbReference type="ARBA" id="ARBA00022438"/>
    </source>
</evidence>
<dbReference type="Pfam" id="PF01433">
    <property type="entry name" value="Peptidase_M1"/>
    <property type="match status" value="1"/>
</dbReference>
<evidence type="ECO:0000256" key="11">
    <source>
        <dbReference type="ARBA" id="ARBA00023049"/>
    </source>
</evidence>
<protein>
    <recommendedName>
        <fullName evidence="24">Aminopeptidase</fullName>
    </recommendedName>
</protein>
<dbReference type="PANTHER" id="PTHR11533">
    <property type="entry name" value="PROTEASE M1 ZINC METALLOPROTEASE"/>
    <property type="match status" value="1"/>
</dbReference>
<comment type="caution">
    <text evidence="22">The sequence shown here is derived from an EMBL/GenBank/DDBJ whole genome shotgun (WGS) entry which is preliminary data.</text>
</comment>
<comment type="similarity">
    <text evidence="2">Belongs to the peptidase M1 family.</text>
</comment>
<evidence type="ECO:0000256" key="14">
    <source>
        <dbReference type="ARBA" id="ARBA00023288"/>
    </source>
</evidence>
<dbReference type="Proteomes" id="UP001549921">
    <property type="component" value="Unassembled WGS sequence"/>
</dbReference>
<evidence type="ECO:0000259" key="21">
    <source>
        <dbReference type="Pfam" id="PF17900"/>
    </source>
</evidence>
<keyword evidence="5" id="KW-0336">GPI-anchor</keyword>
<dbReference type="GO" id="GO:0004177">
    <property type="term" value="F:aminopeptidase activity"/>
    <property type="evidence" value="ECO:0007669"/>
    <property type="project" value="UniProtKB-KW"/>
</dbReference>
<keyword evidence="9" id="KW-0378">Hydrolase</keyword>
<dbReference type="AlphaFoldDB" id="A0ABD0T6F1"/>
<evidence type="ECO:0000256" key="8">
    <source>
        <dbReference type="ARBA" id="ARBA00022729"/>
    </source>
</evidence>
<gene>
    <name evidence="22" type="ORF">ABMA28_001139</name>
</gene>
<feature type="signal peptide" evidence="18">
    <location>
        <begin position="1"/>
        <end position="18"/>
    </location>
</feature>
<dbReference type="Gene3D" id="2.60.40.1910">
    <property type="match status" value="1"/>
</dbReference>
<keyword evidence="6" id="KW-0645">Protease</keyword>
<comment type="cofactor">
    <cofactor evidence="16">
        <name>Zn(2+)</name>
        <dbReference type="ChEBI" id="CHEBI:29105"/>
    </cofactor>
    <text evidence="16">Binds 1 zinc ion per subunit.</text>
</comment>
<dbReference type="InterPro" id="IPR042097">
    <property type="entry name" value="Aminopeptidase_N-like_N_sf"/>
</dbReference>
<dbReference type="InterPro" id="IPR001930">
    <property type="entry name" value="Peptidase_M1"/>
</dbReference>
<evidence type="ECO:0000256" key="7">
    <source>
        <dbReference type="ARBA" id="ARBA00022723"/>
    </source>
</evidence>
<dbReference type="Pfam" id="PF17900">
    <property type="entry name" value="Peptidase_M1_N"/>
    <property type="match status" value="1"/>
</dbReference>
<dbReference type="Gene3D" id="1.10.390.10">
    <property type="entry name" value="Neutral Protease Domain 2"/>
    <property type="match status" value="1"/>
</dbReference>
<dbReference type="InterPro" id="IPR014782">
    <property type="entry name" value="Peptidase_M1_dom"/>
</dbReference>
<feature type="domain" description="Peptidase M1 membrane alanine aminopeptidase" evidence="19">
    <location>
        <begin position="326"/>
        <end position="511"/>
    </location>
</feature>
<evidence type="ECO:0000313" key="23">
    <source>
        <dbReference type="Proteomes" id="UP001549921"/>
    </source>
</evidence>
<keyword evidence="10 16" id="KW-0862">Zinc</keyword>
<dbReference type="GO" id="GO:0008237">
    <property type="term" value="F:metallopeptidase activity"/>
    <property type="evidence" value="ECO:0007669"/>
    <property type="project" value="UniProtKB-KW"/>
</dbReference>
<evidence type="ECO:0000256" key="6">
    <source>
        <dbReference type="ARBA" id="ARBA00022670"/>
    </source>
</evidence>
<dbReference type="InterPro" id="IPR024571">
    <property type="entry name" value="ERAP1-like_C_dom"/>
</dbReference>
<dbReference type="GO" id="GO:0005886">
    <property type="term" value="C:plasma membrane"/>
    <property type="evidence" value="ECO:0007669"/>
    <property type="project" value="UniProtKB-SubCell"/>
</dbReference>
<organism evidence="22 23">
    <name type="scientific">Loxostege sticticalis</name>
    <name type="common">Beet webworm moth</name>
    <dbReference type="NCBI Taxonomy" id="481309"/>
    <lineage>
        <taxon>Eukaryota</taxon>
        <taxon>Metazoa</taxon>
        <taxon>Ecdysozoa</taxon>
        <taxon>Arthropoda</taxon>
        <taxon>Hexapoda</taxon>
        <taxon>Insecta</taxon>
        <taxon>Pterygota</taxon>
        <taxon>Neoptera</taxon>
        <taxon>Endopterygota</taxon>
        <taxon>Lepidoptera</taxon>
        <taxon>Glossata</taxon>
        <taxon>Ditrysia</taxon>
        <taxon>Pyraloidea</taxon>
        <taxon>Crambidae</taxon>
        <taxon>Pyraustinae</taxon>
        <taxon>Loxostege</taxon>
    </lineage>
</organism>
<evidence type="ECO:0000256" key="2">
    <source>
        <dbReference type="ARBA" id="ARBA00010136"/>
    </source>
</evidence>
<keyword evidence="12" id="KW-0472">Membrane</keyword>
<keyword evidence="8 18" id="KW-0732">Signal</keyword>
<keyword evidence="11" id="KW-0482">Metalloprotease</keyword>
<dbReference type="SUPFAM" id="SSF63737">
    <property type="entry name" value="Leukotriene A4 hydrolase N-terminal domain"/>
    <property type="match status" value="1"/>
</dbReference>
<keyword evidence="4" id="KW-1003">Cell membrane</keyword>
<dbReference type="FunFam" id="2.60.40.1910:FF:000008">
    <property type="entry name" value="Aminopeptidase"/>
    <property type="match status" value="1"/>
</dbReference>
<dbReference type="GO" id="GO:0098552">
    <property type="term" value="C:side of membrane"/>
    <property type="evidence" value="ECO:0007669"/>
    <property type="project" value="UniProtKB-KW"/>
</dbReference>
<sequence length="1014" mass="115698">MATLYFIIIATTSLVAVAFPREPIPYRNTIFGDEKLAGGPFANINDFHIKTHPFSLKENISPYRLPTSTKPEHYNILLMVEIPMNVFSGEVEIQLYATRPDVNEIVIHYGDLDITSVELKLGNTVIPSSFTLDPEYQFIRVRLRDSVLTYNGTSANKIVYTLSVDFKAPLRTDMMGFYQSWFQNNATSDIRWMASTQFSMTFARFAFPCYDEPSLKATFSFTIRRPNDFSSWTGMRLKQTRSSSIVGYEEDEFYITPIQSTYVLGFMVAEFKSRQVSDENGNLLFEVISRPGAIDDNQEEYAFKVGQDLLAEMSRETAIDFYDVHPHIKMTQAAIPDFSFGAMENWGLLTYKEATLMYDEQHSNSNYKQNIANILAHEIAHMWFGNLVSFDWWDTVWLKEGFARYYQYFLAEMVEPDFGFGIRFTTEQVHTVMLTDSADNPHPLTNPGVASPSEIRSMFSTLSYNKGASIMRQTEHLLGKSVQRNGFRRYLRERAFDTAKPIHLFQALQTEAVAAGAISQYGPEFSVIDYYKSWTEQAGHPVLNVQVNHQTGDMKIYQRRFNINSGYSTATANWIIPISFATASNPDFEDTKPSHIIKDAVTIINRNSTGDEWVIFNKQQTGYYRVNYDDYTWNLIVMALRGSSRTQIHVNNRAQIVNDVFQFARSGLMTYSRAFNILSYLVNETEYAPWVTAISGFIWIRNRLVGTTYLSRLDTLIAHWANTAMSQLTYEPLENESFMRSYLRYQLAPFMCNLKQTDCHQAALKQFQALLENGTEVPVDSRNWVYCNALRQGSEDYFEFLWNRYLNHNVNSEKLVILQALGCTPHEASLNKLLDAIVEDNYIVRPQDYISVFSNAVNGNEGNTQIVFRYIQSNLEAVGKAFGTHFSPVDYATPLSYITPRLRKLQQIQEFQTWATDNKEVFGASYNTIYNGSESTRQSLQWAIDVQSDIESYLNNGDETYFTTTSSPVTSVGSTTVLPPPLAEPLTPELPDAASTAFLSVLSIFLAVAANFTL</sequence>
<dbReference type="Gene3D" id="2.60.40.1730">
    <property type="entry name" value="tricorn interacting facor f3 domain"/>
    <property type="match status" value="1"/>
</dbReference>
<feature type="binding site" evidence="16">
    <location>
        <position position="377"/>
    </location>
    <ligand>
        <name>Zn(2+)</name>
        <dbReference type="ChEBI" id="CHEBI:29105"/>
        <note>catalytic</note>
    </ligand>
</feature>
<dbReference type="InterPro" id="IPR034016">
    <property type="entry name" value="M1_APN-typ"/>
</dbReference>
<evidence type="ECO:0000256" key="17">
    <source>
        <dbReference type="PIRSR" id="PIRSR634016-4"/>
    </source>
</evidence>
<evidence type="ECO:0000256" key="1">
    <source>
        <dbReference type="ARBA" id="ARBA00004609"/>
    </source>
</evidence>
<comment type="subcellular location">
    <subcellularLocation>
        <location evidence="1">Cell membrane</location>
        <topology evidence="1">Lipid-anchor</topology>
        <topology evidence="1">GPI-anchor</topology>
    </subcellularLocation>
</comment>
<evidence type="ECO:0000313" key="22">
    <source>
        <dbReference type="EMBL" id="KAL0833021.1"/>
    </source>
</evidence>
<keyword evidence="14" id="KW-0449">Lipoprotein</keyword>
<evidence type="ECO:0000256" key="18">
    <source>
        <dbReference type="SAM" id="SignalP"/>
    </source>
</evidence>
<dbReference type="Pfam" id="PF11838">
    <property type="entry name" value="ERAP1_C"/>
    <property type="match status" value="1"/>
</dbReference>
<name>A0ABD0T6F1_LOXSC</name>
<dbReference type="GO" id="GO:0006508">
    <property type="term" value="P:proteolysis"/>
    <property type="evidence" value="ECO:0007669"/>
    <property type="project" value="UniProtKB-KW"/>
</dbReference>